<keyword evidence="3" id="KW-0862">Zinc</keyword>
<evidence type="ECO:0000313" key="7">
    <source>
        <dbReference type="WBParaSite" id="EVEC_0000326101-mRNA-1"/>
    </source>
</evidence>
<dbReference type="InterPro" id="IPR001810">
    <property type="entry name" value="F-box_dom"/>
</dbReference>
<dbReference type="CDD" id="cd09917">
    <property type="entry name" value="F-box_SF"/>
    <property type="match status" value="1"/>
</dbReference>
<dbReference type="Proteomes" id="UP000274131">
    <property type="component" value="Unassembled WGS sequence"/>
</dbReference>
<gene>
    <name evidence="5" type="ORF">EVEC_LOCUS2969</name>
</gene>
<evidence type="ECO:0000259" key="4">
    <source>
        <dbReference type="PROSITE" id="PS50181"/>
    </source>
</evidence>
<dbReference type="SUPFAM" id="SSF81383">
    <property type="entry name" value="F-box domain"/>
    <property type="match status" value="1"/>
</dbReference>
<keyword evidence="1" id="KW-0479">Metal-binding</keyword>
<keyword evidence="2" id="KW-0863">Zinc-finger</keyword>
<dbReference type="PROSITE" id="PS50181">
    <property type="entry name" value="FBOX"/>
    <property type="match status" value="1"/>
</dbReference>
<dbReference type="Pfam" id="PF15966">
    <property type="entry name" value="F-box_4"/>
    <property type="match status" value="1"/>
</dbReference>
<dbReference type="Pfam" id="PF15965">
    <property type="entry name" value="zf-TRAF_2"/>
    <property type="match status" value="1"/>
</dbReference>
<dbReference type="OrthoDB" id="5918172at2759"/>
<sequence length="483" mass="56479">MDISLNVDDHLHCRFCFRMRCHYDKCQLKPCPECSVPLHGCKLEDHLLICLMVWLCRFNFAFQKFFKLQHLESVCPSFNLLLETNLQTKTACPNALYGCQKFVRRNQIAAHLINCPASVVFCALQWNRRVLSPYAKRKMKRIAKNLEVHKQTVDIDPAELDVCTAIADQKSVFESYRCLRAHRKRLTDFQNPCHPLLPLRIPLEQQTTFEDIDSSDEENRKKEEQLRKKRSPFENCYLCKIDPTSQHLHKLGNLVEIQDNVIVQAPLPKVSPIPVFYEDRNLYLHIAKECLNPFVSKTDDIFLAHKGISVYTFFCNNSFRRDEYSQHYDTMHINCEDFIGRCPNYADGCSFYYQKKKPIWGSLRYCDYLNCIVHCPPEVYRSDADLNTGDNDQALSLCDLPLLVLDVILSYLDTCSLRCLSATNKYLRYLCFTKYSRSAMVNIKWERLSGGGWYESCYVWISQYQIRSLLPLQFAFIISNTLM</sequence>
<dbReference type="InterPro" id="IPR001293">
    <property type="entry name" value="Znf_TRAF"/>
</dbReference>
<dbReference type="GO" id="GO:0061630">
    <property type="term" value="F:ubiquitin protein ligase activity"/>
    <property type="evidence" value="ECO:0007669"/>
    <property type="project" value="InterPro"/>
</dbReference>
<dbReference type="SUPFAM" id="SSF49599">
    <property type="entry name" value="TRAF domain-like"/>
    <property type="match status" value="1"/>
</dbReference>
<proteinExistence type="predicted"/>
<dbReference type="AlphaFoldDB" id="A0A0N4V036"/>
<dbReference type="InterPro" id="IPR013083">
    <property type="entry name" value="Znf_RING/FYVE/PHD"/>
</dbReference>
<dbReference type="InterPro" id="IPR036047">
    <property type="entry name" value="F-box-like_dom_sf"/>
</dbReference>
<reference evidence="7" key="1">
    <citation type="submission" date="2017-02" db="UniProtKB">
        <authorList>
            <consortium name="WormBaseParasite"/>
        </authorList>
    </citation>
    <scope>IDENTIFICATION</scope>
</reference>
<dbReference type="PANTHER" id="PTHR15933:SF20">
    <property type="entry name" value="F-BOX DOMAIN-CONTAINING PROTEIN"/>
    <property type="match status" value="1"/>
</dbReference>
<evidence type="ECO:0000313" key="6">
    <source>
        <dbReference type="Proteomes" id="UP000274131"/>
    </source>
</evidence>
<evidence type="ECO:0000313" key="5">
    <source>
        <dbReference type="EMBL" id="VDD87826.1"/>
    </source>
</evidence>
<accession>A0A0N4V036</accession>
<dbReference type="EMBL" id="UXUI01007482">
    <property type="protein sequence ID" value="VDD87826.1"/>
    <property type="molecule type" value="Genomic_DNA"/>
</dbReference>
<keyword evidence="6" id="KW-1185">Reference proteome</keyword>
<evidence type="ECO:0000256" key="2">
    <source>
        <dbReference type="ARBA" id="ARBA00022771"/>
    </source>
</evidence>
<dbReference type="GO" id="GO:0008270">
    <property type="term" value="F:zinc ion binding"/>
    <property type="evidence" value="ECO:0007669"/>
    <property type="project" value="UniProtKB-KW"/>
</dbReference>
<dbReference type="PANTHER" id="PTHR15933">
    <property type="entry name" value="PROTEIN CBG16327"/>
    <property type="match status" value="1"/>
</dbReference>
<dbReference type="STRING" id="51028.A0A0N4V036"/>
<organism evidence="7">
    <name type="scientific">Enterobius vermicularis</name>
    <name type="common">Human pinworm</name>
    <dbReference type="NCBI Taxonomy" id="51028"/>
    <lineage>
        <taxon>Eukaryota</taxon>
        <taxon>Metazoa</taxon>
        <taxon>Ecdysozoa</taxon>
        <taxon>Nematoda</taxon>
        <taxon>Chromadorea</taxon>
        <taxon>Rhabditida</taxon>
        <taxon>Spirurina</taxon>
        <taxon>Oxyuridomorpha</taxon>
        <taxon>Oxyuroidea</taxon>
        <taxon>Oxyuridae</taxon>
        <taxon>Enterobius</taxon>
    </lineage>
</organism>
<feature type="domain" description="F-box" evidence="4">
    <location>
        <begin position="394"/>
        <end position="448"/>
    </location>
</feature>
<name>A0A0N4V036_ENTVE</name>
<evidence type="ECO:0000256" key="1">
    <source>
        <dbReference type="ARBA" id="ARBA00022723"/>
    </source>
</evidence>
<protein>
    <submittedName>
        <fullName evidence="7">F-box domain-containing protein</fullName>
    </submittedName>
</protein>
<dbReference type="InterPro" id="IPR031890">
    <property type="entry name" value="Fbxo30/Fbxo40"/>
</dbReference>
<dbReference type="Gene3D" id="3.30.40.10">
    <property type="entry name" value="Zinc/RING finger domain, C3HC4 (zinc finger)"/>
    <property type="match status" value="1"/>
</dbReference>
<reference evidence="5 6" key="2">
    <citation type="submission" date="2018-10" db="EMBL/GenBank/DDBJ databases">
        <authorList>
            <consortium name="Pathogen Informatics"/>
        </authorList>
    </citation>
    <scope>NUCLEOTIDE SEQUENCE [LARGE SCALE GENOMIC DNA]</scope>
</reference>
<dbReference type="WBParaSite" id="EVEC_0000326101-mRNA-1">
    <property type="protein sequence ID" value="EVEC_0000326101-mRNA-1"/>
    <property type="gene ID" value="EVEC_0000326101"/>
</dbReference>
<evidence type="ECO:0000256" key="3">
    <source>
        <dbReference type="ARBA" id="ARBA00022833"/>
    </source>
</evidence>